<dbReference type="AlphaFoldDB" id="A0AA38RUN0"/>
<dbReference type="PANTHER" id="PTHR13271">
    <property type="entry name" value="UNCHARACTERIZED PUTATIVE METHYLTRANSFERASE"/>
    <property type="match status" value="1"/>
</dbReference>
<dbReference type="InterPro" id="IPR050600">
    <property type="entry name" value="SETD3_SETD6_MTase"/>
</dbReference>
<dbReference type="GO" id="GO:0016279">
    <property type="term" value="F:protein-lysine N-methyltransferase activity"/>
    <property type="evidence" value="ECO:0007669"/>
    <property type="project" value="TreeGrafter"/>
</dbReference>
<dbReference type="PROSITE" id="PS50280">
    <property type="entry name" value="SET"/>
    <property type="match status" value="1"/>
</dbReference>
<evidence type="ECO:0000313" key="2">
    <source>
        <dbReference type="EMBL" id="KAJ9148753.1"/>
    </source>
</evidence>
<dbReference type="EMBL" id="JANBVN010000085">
    <property type="protein sequence ID" value="KAJ9148753.1"/>
    <property type="molecule type" value="Genomic_DNA"/>
</dbReference>
<evidence type="ECO:0000259" key="1">
    <source>
        <dbReference type="PROSITE" id="PS50280"/>
    </source>
</evidence>
<accession>A0AA38RUN0</accession>
<proteinExistence type="predicted"/>
<dbReference type="InterPro" id="IPR046341">
    <property type="entry name" value="SET_dom_sf"/>
</dbReference>
<sequence length="294" mass="33419">MAGKQPDFLTWAKTKGLHVNGIGLTHRPGRGRAVLARRRLKKGETILSVPIETIRSLHTVPNRVARKFPSHTSIHCLLALDIALDTSADFAPWRETMPKLEDFEAAQPFFWHEDLQALLPKPAKELLVKHQATFHEHWDLVSGAFPKLRREGYLHSWFLAGTRSFYYETPKMLEYPVMDRLALMPAADLFNHAETGCEVSFTPTAYTVSADRSYRPGEEICISYGEHSNDFLLTEYGFVLSDNCWDMVCIDDVVLDTLSPWQAAQMQKEGLLGRFLLDSNGIPCRKTRRRFGGV</sequence>
<comment type="caution">
    <text evidence="2">The sequence shown here is derived from an EMBL/GenBank/DDBJ whole genome shotgun (WGS) entry which is preliminary data.</text>
</comment>
<reference evidence="2" key="1">
    <citation type="submission" date="2022-07" db="EMBL/GenBank/DDBJ databases">
        <title>Fungi with potential for degradation of polypropylene.</title>
        <authorList>
            <person name="Gostincar C."/>
        </authorList>
    </citation>
    <scope>NUCLEOTIDE SEQUENCE</scope>
    <source>
        <strain evidence="2">EXF-13287</strain>
    </source>
</reference>
<protein>
    <submittedName>
        <fullName evidence="2">SET domain-containing protein</fullName>
    </submittedName>
</protein>
<dbReference type="InterPro" id="IPR001214">
    <property type="entry name" value="SET_dom"/>
</dbReference>
<dbReference type="SUPFAM" id="SSF82199">
    <property type="entry name" value="SET domain"/>
    <property type="match status" value="1"/>
</dbReference>
<name>A0AA38RUN0_9PEZI</name>
<keyword evidence="3" id="KW-1185">Reference proteome</keyword>
<dbReference type="PANTHER" id="PTHR13271:SF137">
    <property type="entry name" value="SET DOMAIN-CONTAINING PROTEIN"/>
    <property type="match status" value="1"/>
</dbReference>
<organism evidence="2 3">
    <name type="scientific">Coniochaeta hoffmannii</name>
    <dbReference type="NCBI Taxonomy" id="91930"/>
    <lineage>
        <taxon>Eukaryota</taxon>
        <taxon>Fungi</taxon>
        <taxon>Dikarya</taxon>
        <taxon>Ascomycota</taxon>
        <taxon>Pezizomycotina</taxon>
        <taxon>Sordariomycetes</taxon>
        <taxon>Sordariomycetidae</taxon>
        <taxon>Coniochaetales</taxon>
        <taxon>Coniochaetaceae</taxon>
        <taxon>Coniochaeta</taxon>
    </lineage>
</organism>
<dbReference type="Gene3D" id="3.90.1410.10">
    <property type="entry name" value="set domain protein methyltransferase, domain 1"/>
    <property type="match status" value="1"/>
</dbReference>
<gene>
    <name evidence="2" type="ORF">NKR19_g5904</name>
</gene>
<dbReference type="Proteomes" id="UP001174691">
    <property type="component" value="Unassembled WGS sequence"/>
</dbReference>
<feature type="domain" description="SET" evidence="1">
    <location>
        <begin position="15"/>
        <end position="225"/>
    </location>
</feature>
<evidence type="ECO:0000313" key="3">
    <source>
        <dbReference type="Proteomes" id="UP001174691"/>
    </source>
</evidence>
<dbReference type="Pfam" id="PF00856">
    <property type="entry name" value="SET"/>
    <property type="match status" value="1"/>
</dbReference>